<evidence type="ECO:0000313" key="2">
    <source>
        <dbReference type="EMBL" id="CAK6956239.1"/>
    </source>
</evidence>
<comment type="caution">
    <text evidence="2">The sequence shown here is derived from an EMBL/GenBank/DDBJ whole genome shotgun (WGS) entry which is preliminary data.</text>
</comment>
<sequence>MYGYSKSKTRGAELAFNVLPCLFRTISQSRAPTPKQMNTYNHKPSQRQIDV</sequence>
<reference evidence="2 3" key="1">
    <citation type="submission" date="2024-01" db="EMBL/GenBank/DDBJ databases">
        <authorList>
            <person name="Alioto T."/>
            <person name="Alioto T."/>
            <person name="Gomez Garrido J."/>
        </authorList>
    </citation>
    <scope>NUCLEOTIDE SEQUENCE [LARGE SCALE GENOMIC DNA]</scope>
</reference>
<gene>
    <name evidence="2" type="ORF">FSCOSCO3_A011953</name>
</gene>
<feature type="region of interest" description="Disordered" evidence="1">
    <location>
        <begin position="30"/>
        <end position="51"/>
    </location>
</feature>
<proteinExistence type="predicted"/>
<organism evidence="2 3">
    <name type="scientific">Scomber scombrus</name>
    <name type="common">Atlantic mackerel</name>
    <name type="synonym">Scomber vernalis</name>
    <dbReference type="NCBI Taxonomy" id="13677"/>
    <lineage>
        <taxon>Eukaryota</taxon>
        <taxon>Metazoa</taxon>
        <taxon>Chordata</taxon>
        <taxon>Craniata</taxon>
        <taxon>Vertebrata</taxon>
        <taxon>Euteleostomi</taxon>
        <taxon>Actinopterygii</taxon>
        <taxon>Neopterygii</taxon>
        <taxon>Teleostei</taxon>
        <taxon>Neoteleostei</taxon>
        <taxon>Acanthomorphata</taxon>
        <taxon>Pelagiaria</taxon>
        <taxon>Scombriformes</taxon>
        <taxon>Scombridae</taxon>
        <taxon>Scomber</taxon>
    </lineage>
</organism>
<name>A0AAV1NCU4_SCOSC</name>
<evidence type="ECO:0000313" key="3">
    <source>
        <dbReference type="Proteomes" id="UP001314229"/>
    </source>
</evidence>
<accession>A0AAV1NCU4</accession>
<keyword evidence="3" id="KW-1185">Reference proteome</keyword>
<dbReference type="EMBL" id="CAWUFR010000024">
    <property type="protein sequence ID" value="CAK6956239.1"/>
    <property type="molecule type" value="Genomic_DNA"/>
</dbReference>
<dbReference type="AlphaFoldDB" id="A0AAV1NCU4"/>
<evidence type="ECO:0000256" key="1">
    <source>
        <dbReference type="SAM" id="MobiDB-lite"/>
    </source>
</evidence>
<protein>
    <submittedName>
        <fullName evidence="2">Uncharacterized protein</fullName>
    </submittedName>
</protein>
<dbReference type="Proteomes" id="UP001314229">
    <property type="component" value="Unassembled WGS sequence"/>
</dbReference>